<dbReference type="Pfam" id="PF13456">
    <property type="entry name" value="RVT_3"/>
    <property type="match status" value="1"/>
</dbReference>
<comment type="caution">
    <text evidence="2">The sequence shown here is derived from an EMBL/GenBank/DDBJ whole genome shotgun (WGS) entry which is preliminary data.</text>
</comment>
<dbReference type="Gene3D" id="3.30.420.10">
    <property type="entry name" value="Ribonuclease H-like superfamily/Ribonuclease H"/>
    <property type="match status" value="1"/>
</dbReference>
<evidence type="ECO:0000313" key="3">
    <source>
        <dbReference type="Proteomes" id="UP001634007"/>
    </source>
</evidence>
<gene>
    <name evidence="2" type="ORF">ACJRO7_018002</name>
</gene>
<reference evidence="2 3" key="1">
    <citation type="submission" date="2024-11" db="EMBL/GenBank/DDBJ databases">
        <title>Chromosome-level genome assembly of Eucalyptus globulus Labill. provides insights into its genome evolution.</title>
        <authorList>
            <person name="Li X."/>
        </authorList>
    </citation>
    <scope>NUCLEOTIDE SEQUENCE [LARGE SCALE GENOMIC DNA]</scope>
    <source>
        <strain evidence="2">CL2024</strain>
        <tissue evidence="2">Fresh tender leaves</tissue>
    </source>
</reference>
<name>A0ABD3KYV7_EUCGL</name>
<feature type="domain" description="RNase H type-1" evidence="1">
    <location>
        <begin position="136"/>
        <end position="271"/>
    </location>
</feature>
<dbReference type="InterPro" id="IPR002156">
    <property type="entry name" value="RNaseH_domain"/>
</dbReference>
<accession>A0ABD3KYV7</accession>
<dbReference type="PANTHER" id="PTHR47074:SF11">
    <property type="entry name" value="REVERSE TRANSCRIPTASE-LIKE PROTEIN"/>
    <property type="match status" value="1"/>
</dbReference>
<sequence length="279" mass="31225">MLPHPYCTLCTKHMETTEHLFLLCKWTKKIWTDPRLQINSTPSNITRFDRWLLEVFEKSDILPEKEQIAAVLWNIWKARNDSIFRGKTPQPTAMVDLALAQQVKFSRWQSKEGQKPINRNLPTRWKPPEQGKLKLNVDASWSPGDFSGSAAGILRDSSGTVANGFVVPIRALSPQHAKALALLQGLKFLNQTEATHMGLGVVQSSGWTVESDSSNSVDAVMGQAESSWDIKAIIEQCKEELLFIKSVKGVAVTVEHCLREANRAADWLANSHRSKNLPG</sequence>
<dbReference type="InterPro" id="IPR036397">
    <property type="entry name" value="RNaseH_sf"/>
</dbReference>
<organism evidence="2 3">
    <name type="scientific">Eucalyptus globulus</name>
    <name type="common">Tasmanian blue gum</name>
    <dbReference type="NCBI Taxonomy" id="34317"/>
    <lineage>
        <taxon>Eukaryota</taxon>
        <taxon>Viridiplantae</taxon>
        <taxon>Streptophyta</taxon>
        <taxon>Embryophyta</taxon>
        <taxon>Tracheophyta</taxon>
        <taxon>Spermatophyta</taxon>
        <taxon>Magnoliopsida</taxon>
        <taxon>eudicotyledons</taxon>
        <taxon>Gunneridae</taxon>
        <taxon>Pentapetalae</taxon>
        <taxon>rosids</taxon>
        <taxon>malvids</taxon>
        <taxon>Myrtales</taxon>
        <taxon>Myrtaceae</taxon>
        <taxon>Myrtoideae</taxon>
        <taxon>Eucalypteae</taxon>
        <taxon>Eucalyptus</taxon>
    </lineage>
</organism>
<keyword evidence="3" id="KW-1185">Reference proteome</keyword>
<dbReference type="InterPro" id="IPR044730">
    <property type="entry name" value="RNase_H-like_dom_plant"/>
</dbReference>
<protein>
    <recommendedName>
        <fullName evidence="1">RNase H type-1 domain-containing protein</fullName>
    </recommendedName>
</protein>
<dbReference type="PANTHER" id="PTHR47074">
    <property type="entry name" value="BNAC02G40300D PROTEIN"/>
    <property type="match status" value="1"/>
</dbReference>
<dbReference type="InterPro" id="IPR052929">
    <property type="entry name" value="RNase_H-like_EbsB-rel"/>
</dbReference>
<dbReference type="AlphaFoldDB" id="A0ABD3KYV7"/>
<dbReference type="CDD" id="cd06222">
    <property type="entry name" value="RNase_H_like"/>
    <property type="match status" value="1"/>
</dbReference>
<dbReference type="InterPro" id="IPR012337">
    <property type="entry name" value="RNaseH-like_sf"/>
</dbReference>
<dbReference type="EMBL" id="JBJKBG010000004">
    <property type="protein sequence ID" value="KAL3742616.1"/>
    <property type="molecule type" value="Genomic_DNA"/>
</dbReference>
<evidence type="ECO:0000259" key="1">
    <source>
        <dbReference type="Pfam" id="PF13456"/>
    </source>
</evidence>
<dbReference type="Proteomes" id="UP001634007">
    <property type="component" value="Unassembled WGS sequence"/>
</dbReference>
<evidence type="ECO:0000313" key="2">
    <source>
        <dbReference type="EMBL" id="KAL3742616.1"/>
    </source>
</evidence>
<dbReference type="SUPFAM" id="SSF53098">
    <property type="entry name" value="Ribonuclease H-like"/>
    <property type="match status" value="1"/>
</dbReference>
<proteinExistence type="predicted"/>